<dbReference type="PANTHER" id="PTHR47894:SF1">
    <property type="entry name" value="HTH-TYPE TRANSCRIPTIONAL REGULATOR VQSM"/>
    <property type="match status" value="1"/>
</dbReference>
<dbReference type="PROSITE" id="PS01124">
    <property type="entry name" value="HTH_ARAC_FAMILY_2"/>
    <property type="match status" value="1"/>
</dbReference>
<evidence type="ECO:0000313" key="6">
    <source>
        <dbReference type="Proteomes" id="UP000606730"/>
    </source>
</evidence>
<organism evidence="5 6">
    <name type="scientific">Actibacterium pelagium</name>
    <dbReference type="NCBI Taxonomy" id="2029103"/>
    <lineage>
        <taxon>Bacteria</taxon>
        <taxon>Pseudomonadati</taxon>
        <taxon>Pseudomonadota</taxon>
        <taxon>Alphaproteobacteria</taxon>
        <taxon>Rhodobacterales</taxon>
        <taxon>Roseobacteraceae</taxon>
        <taxon>Actibacterium</taxon>
    </lineage>
</organism>
<feature type="domain" description="HTH araC/xylS-type" evidence="4">
    <location>
        <begin position="234"/>
        <end position="332"/>
    </location>
</feature>
<dbReference type="PRINTS" id="PR00032">
    <property type="entry name" value="HTHARAC"/>
</dbReference>
<dbReference type="InterPro" id="IPR032687">
    <property type="entry name" value="AraC-type_N"/>
</dbReference>
<dbReference type="RefSeq" id="WP_095594568.1">
    <property type="nucleotide sequence ID" value="NZ_NSBU01000004.1"/>
</dbReference>
<evidence type="ECO:0000313" key="5">
    <source>
        <dbReference type="EMBL" id="GGE57729.1"/>
    </source>
</evidence>
<dbReference type="InterPro" id="IPR009057">
    <property type="entry name" value="Homeodomain-like_sf"/>
</dbReference>
<keyword evidence="6" id="KW-1185">Reference proteome</keyword>
<dbReference type="GO" id="GO:0000976">
    <property type="term" value="F:transcription cis-regulatory region binding"/>
    <property type="evidence" value="ECO:0007669"/>
    <property type="project" value="TreeGrafter"/>
</dbReference>
<keyword evidence="3" id="KW-0804">Transcription</keyword>
<dbReference type="Pfam" id="PF12625">
    <property type="entry name" value="Arabinose_bd"/>
    <property type="match status" value="1"/>
</dbReference>
<evidence type="ECO:0000256" key="3">
    <source>
        <dbReference type="ARBA" id="ARBA00023163"/>
    </source>
</evidence>
<protein>
    <submittedName>
        <fullName evidence="5">AraC family transcriptional regulator</fullName>
    </submittedName>
</protein>
<dbReference type="EMBL" id="BMKN01000002">
    <property type="protein sequence ID" value="GGE57729.1"/>
    <property type="molecule type" value="Genomic_DNA"/>
</dbReference>
<evidence type="ECO:0000259" key="4">
    <source>
        <dbReference type="PROSITE" id="PS01124"/>
    </source>
</evidence>
<dbReference type="Gene3D" id="1.10.10.60">
    <property type="entry name" value="Homeodomain-like"/>
    <property type="match status" value="1"/>
</dbReference>
<evidence type="ECO:0000256" key="1">
    <source>
        <dbReference type="ARBA" id="ARBA00023015"/>
    </source>
</evidence>
<dbReference type="Pfam" id="PF12833">
    <property type="entry name" value="HTH_18"/>
    <property type="match status" value="1"/>
</dbReference>
<dbReference type="GO" id="GO:0005829">
    <property type="term" value="C:cytosol"/>
    <property type="evidence" value="ECO:0007669"/>
    <property type="project" value="TreeGrafter"/>
</dbReference>
<comment type="caution">
    <text evidence="5">The sequence shown here is derived from an EMBL/GenBank/DDBJ whole genome shotgun (WGS) entry which is preliminary data.</text>
</comment>
<dbReference type="AlphaFoldDB" id="A0A917ALV5"/>
<dbReference type="SUPFAM" id="SSF46689">
    <property type="entry name" value="Homeodomain-like"/>
    <property type="match status" value="1"/>
</dbReference>
<proteinExistence type="predicted"/>
<dbReference type="Proteomes" id="UP000606730">
    <property type="component" value="Unassembled WGS sequence"/>
</dbReference>
<dbReference type="InterPro" id="IPR020449">
    <property type="entry name" value="Tscrpt_reg_AraC-type_HTH"/>
</dbReference>
<evidence type="ECO:0000256" key="2">
    <source>
        <dbReference type="ARBA" id="ARBA00023125"/>
    </source>
</evidence>
<reference evidence="5" key="1">
    <citation type="journal article" date="2014" name="Int. J. Syst. Evol. Microbiol.">
        <title>Complete genome sequence of Corynebacterium casei LMG S-19264T (=DSM 44701T), isolated from a smear-ripened cheese.</title>
        <authorList>
            <consortium name="US DOE Joint Genome Institute (JGI-PGF)"/>
            <person name="Walter F."/>
            <person name="Albersmeier A."/>
            <person name="Kalinowski J."/>
            <person name="Ruckert C."/>
        </authorList>
    </citation>
    <scope>NUCLEOTIDE SEQUENCE</scope>
    <source>
        <strain evidence="5">CGMCC 1.16012</strain>
    </source>
</reference>
<dbReference type="InterPro" id="IPR018060">
    <property type="entry name" value="HTH_AraC"/>
</dbReference>
<gene>
    <name evidence="5" type="primary">oruR</name>
    <name evidence="5" type="ORF">GCM10011517_26900</name>
</gene>
<reference evidence="5" key="2">
    <citation type="submission" date="2020-09" db="EMBL/GenBank/DDBJ databases">
        <authorList>
            <person name="Sun Q."/>
            <person name="Zhou Y."/>
        </authorList>
    </citation>
    <scope>NUCLEOTIDE SEQUENCE</scope>
    <source>
        <strain evidence="5">CGMCC 1.16012</strain>
    </source>
</reference>
<sequence length="333" mass="36027">MGWISEVFVHKAIDAAGVDGVQRAGFYQIARVDPKAPFDPKAMIPDSVFFDLLETLVAKTDQGRSIPVRIGASMRCDDYGAFGLAFKSAPDLLGSYKRVERFGKVVTSIANFRVVERGATTLMEVIPDHPARLGLTMTNELAVAAALALSKEVSAGLITPLTVHLSLGAPADDRAQQAHFGCPVHYDSPRDALEIETAVLQRPNRVSDAGISAFFDAHLNAELGKIGDPSSLSAQVMDQISEALSEGVPTLGYVAERLGMSTRTLQRRLADAGLAYQDLVAAARQRLASTLLHETDYALSEIAFLTGYSDQSAFNRAFKRWFGQTPASARRRD</sequence>
<dbReference type="PANTHER" id="PTHR47894">
    <property type="entry name" value="HTH-TYPE TRANSCRIPTIONAL REGULATOR GADX"/>
    <property type="match status" value="1"/>
</dbReference>
<keyword evidence="2" id="KW-0238">DNA-binding</keyword>
<dbReference type="GO" id="GO:0003700">
    <property type="term" value="F:DNA-binding transcription factor activity"/>
    <property type="evidence" value="ECO:0007669"/>
    <property type="project" value="InterPro"/>
</dbReference>
<accession>A0A917ALV5</accession>
<name>A0A917ALV5_9RHOB</name>
<dbReference type="SMART" id="SM00342">
    <property type="entry name" value="HTH_ARAC"/>
    <property type="match status" value="1"/>
</dbReference>
<keyword evidence="1" id="KW-0805">Transcription regulation</keyword>
<dbReference type="OrthoDB" id="9805730at2"/>